<reference evidence="1 2" key="1">
    <citation type="journal article" date="2018" name="Nat. Ecol. Evol.">
        <title>Shark genomes provide insights into elasmobranch evolution and the origin of vertebrates.</title>
        <authorList>
            <person name="Hara Y"/>
            <person name="Yamaguchi K"/>
            <person name="Onimaru K"/>
            <person name="Kadota M"/>
            <person name="Koyanagi M"/>
            <person name="Keeley SD"/>
            <person name="Tatsumi K"/>
            <person name="Tanaka K"/>
            <person name="Motone F"/>
            <person name="Kageyama Y"/>
            <person name="Nozu R"/>
            <person name="Adachi N"/>
            <person name="Nishimura O"/>
            <person name="Nakagawa R"/>
            <person name="Tanegashima C"/>
            <person name="Kiyatake I"/>
            <person name="Matsumoto R"/>
            <person name="Murakumo K"/>
            <person name="Nishida K"/>
            <person name="Terakita A"/>
            <person name="Kuratani S"/>
            <person name="Sato K"/>
            <person name="Hyodo S Kuraku.S."/>
        </authorList>
    </citation>
    <scope>NUCLEOTIDE SEQUENCE [LARGE SCALE GENOMIC DNA]</scope>
</reference>
<comment type="caution">
    <text evidence="1">The sequence shown here is derived from an EMBL/GenBank/DDBJ whole genome shotgun (WGS) entry which is preliminary data.</text>
</comment>
<organism evidence="1 2">
    <name type="scientific">Scyliorhinus torazame</name>
    <name type="common">Cloudy catshark</name>
    <name type="synonym">Catulus torazame</name>
    <dbReference type="NCBI Taxonomy" id="75743"/>
    <lineage>
        <taxon>Eukaryota</taxon>
        <taxon>Metazoa</taxon>
        <taxon>Chordata</taxon>
        <taxon>Craniata</taxon>
        <taxon>Vertebrata</taxon>
        <taxon>Chondrichthyes</taxon>
        <taxon>Elasmobranchii</taxon>
        <taxon>Galeomorphii</taxon>
        <taxon>Galeoidea</taxon>
        <taxon>Carcharhiniformes</taxon>
        <taxon>Scyliorhinidae</taxon>
        <taxon>Scyliorhinus</taxon>
    </lineage>
</organism>
<evidence type="ECO:0000313" key="1">
    <source>
        <dbReference type="EMBL" id="GCB61866.1"/>
    </source>
</evidence>
<protein>
    <submittedName>
        <fullName evidence="1">Uncharacterized protein</fullName>
    </submittedName>
</protein>
<keyword evidence="2" id="KW-1185">Reference proteome</keyword>
<dbReference type="Proteomes" id="UP000288216">
    <property type="component" value="Unassembled WGS sequence"/>
</dbReference>
<sequence length="104" mass="12064">MSVLVNGVKRSECPALAQFQKGVLINCQTVHININVNFNNRKNKQPALFSKTIFNNSWRHFANINININFNNRYVKNNILSTYVFHNRGFKFLPVNKRVSISKP</sequence>
<dbReference type="EMBL" id="BFAA01001211">
    <property type="protein sequence ID" value="GCB61866.1"/>
    <property type="molecule type" value="Genomic_DNA"/>
</dbReference>
<name>A0A401NLW1_SCYTO</name>
<accession>A0A401NLW1</accession>
<proteinExistence type="predicted"/>
<evidence type="ECO:0000313" key="2">
    <source>
        <dbReference type="Proteomes" id="UP000288216"/>
    </source>
</evidence>
<dbReference type="AlphaFoldDB" id="A0A401NLW1"/>
<gene>
    <name evidence="1" type="ORF">scyTo_0004163</name>
</gene>